<dbReference type="GO" id="GO:0015627">
    <property type="term" value="C:type II protein secretion system complex"/>
    <property type="evidence" value="ECO:0007669"/>
    <property type="project" value="TreeGrafter"/>
</dbReference>
<dbReference type="Proteomes" id="UP000245728">
    <property type="component" value="Chromosome"/>
</dbReference>
<evidence type="ECO:0000256" key="1">
    <source>
        <dbReference type="ARBA" id="ARBA00022448"/>
    </source>
</evidence>
<dbReference type="InterPro" id="IPR013358">
    <property type="entry name" value="Pilus_biogenesis_MshL"/>
</dbReference>
<evidence type="ECO:0000313" key="6">
    <source>
        <dbReference type="EMBL" id="AWL10783.1"/>
    </source>
</evidence>
<dbReference type="PANTHER" id="PTHR30332">
    <property type="entry name" value="PROBABLE GENERAL SECRETION PATHWAY PROTEIN D"/>
    <property type="match status" value="1"/>
</dbReference>
<dbReference type="OrthoDB" id="9775455at2"/>
<proteinExistence type="predicted"/>
<dbReference type="KEGG" id="salh:HMF8227_00275"/>
<dbReference type="InterPro" id="IPR011662">
    <property type="entry name" value="Secretin/TonB_short_N"/>
</dbReference>
<dbReference type="PROSITE" id="PS51257">
    <property type="entry name" value="PROKAR_LIPOPROTEIN"/>
    <property type="match status" value="1"/>
</dbReference>
<keyword evidence="2" id="KW-0472">Membrane</keyword>
<reference evidence="6 7" key="1">
    <citation type="submission" date="2018-05" db="EMBL/GenBank/DDBJ databases">
        <title>Salinimonas sp. HMF8227 Genome sequencing and assembly.</title>
        <authorList>
            <person name="Kang H."/>
            <person name="Kang J."/>
            <person name="Cha I."/>
            <person name="Kim H."/>
            <person name="Joh K."/>
        </authorList>
    </citation>
    <scope>NUCLEOTIDE SEQUENCE [LARGE SCALE GENOMIC DNA]</scope>
    <source>
        <strain evidence="6 7">HMF8227</strain>
    </source>
</reference>
<dbReference type="PRINTS" id="PR00811">
    <property type="entry name" value="BCTERIALGSPD"/>
</dbReference>
<dbReference type="GO" id="GO:0019867">
    <property type="term" value="C:outer membrane"/>
    <property type="evidence" value="ECO:0007669"/>
    <property type="project" value="InterPro"/>
</dbReference>
<evidence type="ECO:0000259" key="5">
    <source>
        <dbReference type="SMART" id="SM00965"/>
    </source>
</evidence>
<gene>
    <name evidence="6" type="ORF">HMF8227_00275</name>
</gene>
<dbReference type="GO" id="GO:0009297">
    <property type="term" value="P:pilus assembly"/>
    <property type="evidence" value="ECO:0007669"/>
    <property type="project" value="InterPro"/>
</dbReference>
<dbReference type="Pfam" id="PF07655">
    <property type="entry name" value="Secretin_N_2"/>
    <property type="match status" value="1"/>
</dbReference>
<dbReference type="SMART" id="SM00965">
    <property type="entry name" value="STN"/>
    <property type="match status" value="1"/>
</dbReference>
<evidence type="ECO:0000313" key="7">
    <source>
        <dbReference type="Proteomes" id="UP000245728"/>
    </source>
</evidence>
<dbReference type="InterPro" id="IPR004846">
    <property type="entry name" value="T2SS/T3SS_dom"/>
</dbReference>
<dbReference type="Pfam" id="PF00263">
    <property type="entry name" value="Secretin"/>
    <property type="match status" value="1"/>
</dbReference>
<evidence type="ECO:0000256" key="3">
    <source>
        <dbReference type="ARBA" id="ARBA00023237"/>
    </source>
</evidence>
<dbReference type="InterPro" id="IPR050810">
    <property type="entry name" value="Bact_Secretion_Sys_Channel"/>
</dbReference>
<dbReference type="PANTHER" id="PTHR30332:SF17">
    <property type="entry name" value="TYPE IV PILIATION SYSTEM PROTEIN DR_0774-RELATED"/>
    <property type="match status" value="1"/>
</dbReference>
<feature type="region of interest" description="Disordered" evidence="4">
    <location>
        <begin position="175"/>
        <end position="199"/>
    </location>
</feature>
<dbReference type="InterPro" id="IPR001775">
    <property type="entry name" value="GspD/PilQ"/>
</dbReference>
<dbReference type="RefSeq" id="WP_109338472.1">
    <property type="nucleotide sequence ID" value="NZ_CP029347.1"/>
</dbReference>
<organism evidence="6 7">
    <name type="scientific">Saliniradius amylolyticus</name>
    <dbReference type="NCBI Taxonomy" id="2183582"/>
    <lineage>
        <taxon>Bacteria</taxon>
        <taxon>Pseudomonadati</taxon>
        <taxon>Pseudomonadota</taxon>
        <taxon>Gammaproteobacteria</taxon>
        <taxon>Alteromonadales</taxon>
        <taxon>Alteromonadaceae</taxon>
        <taxon>Saliniradius</taxon>
    </lineage>
</organism>
<protein>
    <submittedName>
        <fullName evidence="6">Type II secretion system protein</fullName>
    </submittedName>
</protein>
<sequence length="563" mass="61094">MKFKYSVIGSGIFLLVACQSTGDGKLVSDSLEQAAEEQKQRQLMSNAPLEQVPDDVEGWLQQGHTGDDISTTEMLVEERYDISAHGADVRGFFAGLVADTDYSVAVHPEVDGSISMDLKQATIAEIVALIEDMYGYDIQQSGKVFKVFPAGMRTETFSLNYLQMRRNGMTQISVTSGGVSQNANNNRSGGRNNNLGNQGNMGGLGGGYGGFGNNMQQQGFGGMGQGTINGTNIMTNSENDFWKDLEETLDSFVGEGGGRSILVSPQSGLVTVRAMPDELRVVREFLSKTERNIQRQVVLEARIVEITLNDQYQQGIDWSKIANSSRLGPITFSGANVGNSITNSLGGITGVSFETGSFSGILNLLSTQGNMQVLSSPRVTATNNQKAVIKVGDDEYFVTDVQSDTSSTGSVSQNSADIELTPFFSGIALDVTPQINDEGSVLLHVHPSVIETEEQEKVITVNGREQVLPLARSNIRESDTVIRADSGEIVVIGGLMQTIIEETHSKTPLLGDIPWLGELFKNRRDEERKKELVIMLKPTVVGPGTWQEQLSRSESQVKGWLNE</sequence>
<name>A0A2S2DZJ8_9ALTE</name>
<dbReference type="EMBL" id="CP029347">
    <property type="protein sequence ID" value="AWL10783.1"/>
    <property type="molecule type" value="Genomic_DNA"/>
</dbReference>
<feature type="compositionally biased region" description="Low complexity" evidence="4">
    <location>
        <begin position="180"/>
        <end position="198"/>
    </location>
</feature>
<accession>A0A2S2DZJ8</accession>
<dbReference type="AlphaFoldDB" id="A0A2S2DZJ8"/>
<dbReference type="GO" id="GO:0009306">
    <property type="term" value="P:protein secretion"/>
    <property type="evidence" value="ECO:0007669"/>
    <property type="project" value="InterPro"/>
</dbReference>
<dbReference type="NCBIfam" id="TIGR02519">
    <property type="entry name" value="pilus_MshL"/>
    <property type="match status" value="1"/>
</dbReference>
<keyword evidence="7" id="KW-1185">Reference proteome</keyword>
<keyword evidence="1" id="KW-0813">Transport</keyword>
<feature type="domain" description="Secretin/TonB short N-terminal" evidence="5">
    <location>
        <begin position="102"/>
        <end position="150"/>
    </location>
</feature>
<keyword evidence="3" id="KW-0998">Cell outer membrane</keyword>
<dbReference type="InterPro" id="IPR011514">
    <property type="entry name" value="Secretin_N_2"/>
</dbReference>
<evidence type="ECO:0000256" key="4">
    <source>
        <dbReference type="SAM" id="MobiDB-lite"/>
    </source>
</evidence>
<evidence type="ECO:0000256" key="2">
    <source>
        <dbReference type="ARBA" id="ARBA00023136"/>
    </source>
</evidence>